<dbReference type="PROSITE" id="PS50102">
    <property type="entry name" value="RRM"/>
    <property type="match status" value="1"/>
</dbReference>
<organism evidence="4 5">
    <name type="scientific">Citrus sinensis</name>
    <name type="common">Sweet orange</name>
    <name type="synonym">Citrus aurantium var. sinensis</name>
    <dbReference type="NCBI Taxonomy" id="2711"/>
    <lineage>
        <taxon>Eukaryota</taxon>
        <taxon>Viridiplantae</taxon>
        <taxon>Streptophyta</taxon>
        <taxon>Embryophyta</taxon>
        <taxon>Tracheophyta</taxon>
        <taxon>Spermatophyta</taxon>
        <taxon>Magnoliopsida</taxon>
        <taxon>eudicotyledons</taxon>
        <taxon>Gunneridae</taxon>
        <taxon>Pentapetalae</taxon>
        <taxon>rosids</taxon>
        <taxon>malvids</taxon>
        <taxon>Sapindales</taxon>
        <taxon>Rutaceae</taxon>
        <taxon>Aurantioideae</taxon>
        <taxon>Citrus</taxon>
    </lineage>
</organism>
<feature type="domain" description="RRM" evidence="3">
    <location>
        <begin position="102"/>
        <end position="139"/>
    </location>
</feature>
<evidence type="ECO:0000256" key="1">
    <source>
        <dbReference type="ARBA" id="ARBA00022884"/>
    </source>
</evidence>
<accession>A0A067GKM9</accession>
<dbReference type="EMBL" id="KK784878">
    <property type="protein sequence ID" value="KDO79205.1"/>
    <property type="molecule type" value="Genomic_DNA"/>
</dbReference>
<keyword evidence="1 2" id="KW-0694">RNA-binding</keyword>
<gene>
    <name evidence="4" type="ORF">CISIN_1g026534mg</name>
</gene>
<dbReference type="Proteomes" id="UP000027120">
    <property type="component" value="Unassembled WGS sequence"/>
</dbReference>
<protein>
    <recommendedName>
        <fullName evidence="3">RRM domain-containing protein</fullName>
    </recommendedName>
</protein>
<dbReference type="PANTHER" id="PTHR48027">
    <property type="entry name" value="HETEROGENEOUS NUCLEAR RIBONUCLEOPROTEIN 87F-RELATED"/>
    <property type="match status" value="1"/>
</dbReference>
<evidence type="ECO:0000313" key="4">
    <source>
        <dbReference type="EMBL" id="KDO79205.1"/>
    </source>
</evidence>
<name>A0A067GKM9_CITSI</name>
<dbReference type="Gene3D" id="3.30.70.330">
    <property type="match status" value="2"/>
</dbReference>
<evidence type="ECO:0000256" key="2">
    <source>
        <dbReference type="PROSITE-ProRule" id="PRU00176"/>
    </source>
</evidence>
<dbReference type="InterPro" id="IPR012677">
    <property type="entry name" value="Nucleotide-bd_a/b_plait_sf"/>
</dbReference>
<dbReference type="GO" id="GO:0003723">
    <property type="term" value="F:RNA binding"/>
    <property type="evidence" value="ECO:0007669"/>
    <property type="project" value="UniProtKB-UniRule"/>
</dbReference>
<evidence type="ECO:0000313" key="5">
    <source>
        <dbReference type="Proteomes" id="UP000027120"/>
    </source>
</evidence>
<evidence type="ECO:0000259" key="3">
    <source>
        <dbReference type="PROSITE" id="PS50102"/>
    </source>
</evidence>
<dbReference type="InterPro" id="IPR000504">
    <property type="entry name" value="RRM_dom"/>
</dbReference>
<proteinExistence type="predicted"/>
<dbReference type="InterPro" id="IPR035979">
    <property type="entry name" value="RBD_domain_sf"/>
</dbReference>
<dbReference type="AlphaFoldDB" id="A0A067GKM9"/>
<dbReference type="SUPFAM" id="SSF54928">
    <property type="entry name" value="RNA-binding domain, RBD"/>
    <property type="match status" value="1"/>
</dbReference>
<reference evidence="4 5" key="1">
    <citation type="submission" date="2014-04" db="EMBL/GenBank/DDBJ databases">
        <authorList>
            <consortium name="International Citrus Genome Consortium"/>
            <person name="Gmitter F."/>
            <person name="Chen C."/>
            <person name="Farmerie W."/>
            <person name="Harkins T."/>
            <person name="Desany B."/>
            <person name="Mohiuddin M."/>
            <person name="Kodira C."/>
            <person name="Borodovsky M."/>
            <person name="Lomsadze A."/>
            <person name="Burns P."/>
            <person name="Jenkins J."/>
            <person name="Prochnik S."/>
            <person name="Shu S."/>
            <person name="Chapman J."/>
            <person name="Pitluck S."/>
            <person name="Schmutz J."/>
            <person name="Rokhsar D."/>
        </authorList>
    </citation>
    <scope>NUCLEOTIDE SEQUENCE</scope>
</reference>
<keyword evidence="5" id="KW-1185">Reference proteome</keyword>
<dbReference type="Pfam" id="PF00076">
    <property type="entry name" value="RRM_1"/>
    <property type="match status" value="1"/>
</dbReference>
<sequence>MPKDQGSKAHRGIGFITFASADSVENLMVDTHELGGSTVVVDRATPKEDDFRPVGRMSHGGYGAYNAYISAATRYAALGAPTLYDHPGSFYGRGESSQRIGKKIFVGRLPQEATAEDLRRYFSRFGRILDVYVPKRFWFCHLCGRSCSRSCFSKVSRNLWTAGCNRFSHTT</sequence>
<dbReference type="InterPro" id="IPR052462">
    <property type="entry name" value="SLIRP/GR-RBP-like"/>
</dbReference>